<evidence type="ECO:0000259" key="2">
    <source>
        <dbReference type="Pfam" id="PF02777"/>
    </source>
</evidence>
<feature type="domain" description="Manganese/iron superoxide dismutase C-terminal" evidence="2">
    <location>
        <begin position="151"/>
        <end position="190"/>
    </location>
</feature>
<dbReference type="STRING" id="36022.A0A1V2KYG9"/>
<gene>
    <name evidence="3" type="ORF">BON22_5498</name>
</gene>
<feature type="domain" description="Manganese/iron superoxide dismutase C-terminal" evidence="2">
    <location>
        <begin position="245"/>
        <end position="304"/>
    </location>
</feature>
<dbReference type="InterPro" id="IPR019832">
    <property type="entry name" value="Mn/Fe_SOD_C"/>
</dbReference>
<dbReference type="Proteomes" id="UP000189513">
    <property type="component" value="Unassembled WGS sequence"/>
</dbReference>
<evidence type="ECO:0000313" key="3">
    <source>
        <dbReference type="EMBL" id="ONH64653.1"/>
    </source>
</evidence>
<dbReference type="PANTHER" id="PTHR43595:SF1">
    <property type="entry name" value="SMALL RIBOSOMAL SUBUNIT PROTEIN MS43"/>
    <property type="match status" value="1"/>
</dbReference>
<comment type="caution">
    <text evidence="3">The sequence shown here is derived from an EMBL/GenBank/DDBJ whole genome shotgun (WGS) entry which is preliminary data.</text>
</comment>
<dbReference type="AlphaFoldDB" id="A0A1V2KYG9"/>
<reference evidence="4" key="1">
    <citation type="journal article" date="2017" name="Genome Announc.">
        <title>Genome sequences of Cyberlindnera fabianii 65, Pichia kudriavzevii 129, and Saccharomyces cerevisiae 131 isolated from fermented masau fruits in Zimbabwe.</title>
        <authorList>
            <person name="van Rijswijck I.M.H."/>
            <person name="Derks M.F.L."/>
            <person name="Abee T."/>
            <person name="de Ridder D."/>
            <person name="Smid E.J."/>
        </authorList>
    </citation>
    <scope>NUCLEOTIDE SEQUENCE [LARGE SCALE GENOMIC DNA]</scope>
    <source>
        <strain evidence="4">65</strain>
    </source>
</reference>
<sequence length="313" mass="35739">MLRGSTRVARVVRPLCRFQSTQAAAQSYTVIEPPNLKDYKESGITGLLSTEGLKNAYYIRKEEYAAKLGSEITRHQHGFEDRLDVLVTHHSQSSTKKGIHDYASLLYNINFAYSVLGRVRGSVTEIPSTQTVQALFETPDLTAEIDNQPPQQLTRAINRHFGSLVEFKTLLLNSANAINGDGFTWVLARRFRESVSEKDGPLYDKLYIVNTYNAGSPFDMQRSGQITEHFKKDPENKEIIENRKSSTVLSFFEAHQTMVGGYEYIPILCVDASPKAWLTDYGVYGKKAYLEQWWRSIDWETVEKLRPNPFMDY</sequence>
<dbReference type="OMA" id="LENCWEC"/>
<dbReference type="PANTHER" id="PTHR43595">
    <property type="entry name" value="37S RIBOSOMAL PROTEIN S26, MITOCHONDRIAL"/>
    <property type="match status" value="1"/>
</dbReference>
<dbReference type="GO" id="GO:0005737">
    <property type="term" value="C:cytoplasm"/>
    <property type="evidence" value="ECO:0007669"/>
    <property type="project" value="TreeGrafter"/>
</dbReference>
<dbReference type="Gene3D" id="3.55.40.20">
    <property type="entry name" value="Iron/manganese superoxide dismutase, C-terminal domain"/>
    <property type="match status" value="1"/>
</dbReference>
<dbReference type="Pfam" id="PF02777">
    <property type="entry name" value="Sod_Fe_C"/>
    <property type="match status" value="2"/>
</dbReference>
<dbReference type="EMBL" id="MPUK01000020">
    <property type="protein sequence ID" value="ONH64653.1"/>
    <property type="molecule type" value="Genomic_DNA"/>
</dbReference>
<dbReference type="GO" id="GO:0004784">
    <property type="term" value="F:superoxide dismutase activity"/>
    <property type="evidence" value="ECO:0007669"/>
    <property type="project" value="InterPro"/>
</dbReference>
<evidence type="ECO:0000256" key="1">
    <source>
        <dbReference type="ARBA" id="ARBA00037226"/>
    </source>
</evidence>
<proteinExistence type="predicted"/>
<dbReference type="VEuPathDB" id="FungiDB:BON22_5498"/>
<name>A0A1V2KYG9_CYBFA</name>
<dbReference type="SUPFAM" id="SSF54719">
    <property type="entry name" value="Fe,Mn superoxide dismutase (SOD), C-terminal domain"/>
    <property type="match status" value="1"/>
</dbReference>
<protein>
    <submittedName>
        <fullName evidence="3">Superoxide dismutase [Fe]</fullName>
    </submittedName>
</protein>
<comment type="function">
    <text evidence="1">Component of the mitochondrial ribosome (mitoribosome), a dedicated translation machinery responsible for the synthesis of mitochondrial genome-encoded proteins, including at least some of the essential transmembrane subunits of the mitochondrial respiratory chain. The mitoribosomes are attached to the mitochondrial inner membrane and translation products are cotranslationally integrated into the membrane.</text>
</comment>
<organism evidence="3 4">
    <name type="scientific">Cyberlindnera fabianii</name>
    <name type="common">Yeast</name>
    <name type="synonym">Hansenula fabianii</name>
    <dbReference type="NCBI Taxonomy" id="36022"/>
    <lineage>
        <taxon>Eukaryota</taxon>
        <taxon>Fungi</taxon>
        <taxon>Dikarya</taxon>
        <taxon>Ascomycota</taxon>
        <taxon>Saccharomycotina</taxon>
        <taxon>Saccharomycetes</taxon>
        <taxon>Phaffomycetales</taxon>
        <taxon>Phaffomycetaceae</taxon>
        <taxon>Cyberlindnera</taxon>
    </lineage>
</organism>
<dbReference type="GO" id="GO:0046872">
    <property type="term" value="F:metal ion binding"/>
    <property type="evidence" value="ECO:0007669"/>
    <property type="project" value="InterPro"/>
</dbReference>
<keyword evidence="4" id="KW-1185">Reference proteome</keyword>
<dbReference type="InterPro" id="IPR036314">
    <property type="entry name" value="SOD_C_sf"/>
</dbReference>
<accession>A0A1V2KYG9</accession>
<evidence type="ECO:0000313" key="4">
    <source>
        <dbReference type="Proteomes" id="UP000189513"/>
    </source>
</evidence>